<dbReference type="AlphaFoldDB" id="A0A8H3NSA5"/>
<gene>
    <name evidence="3" type="ORF">IFM46972_05692</name>
</gene>
<protein>
    <submittedName>
        <fullName evidence="3">Uncharacterized protein</fullName>
    </submittedName>
</protein>
<feature type="region of interest" description="Disordered" evidence="1">
    <location>
        <begin position="68"/>
        <end position="96"/>
    </location>
</feature>
<evidence type="ECO:0000313" key="3">
    <source>
        <dbReference type="EMBL" id="GFF38857.1"/>
    </source>
</evidence>
<proteinExistence type="predicted"/>
<sequence length="296" mass="32451">MYTTFAQKLYLLLLLGLFLTWQVLTHPVHGESHARSLISPTIEPYGPAALHVRGGKLCGLSCGRTKGGDGESDSGGSPRGGNNMQLQPHNNQGNPAAIGAASETVRLYKEVEGRRDLFVQTGHSKFWEINANNRNQRQVYSTGVCYGCTVVVVASGRGIYLHHFRQNVGTLEPFANPESQGFVYHVSGPFDDAIHANGRAFEGQRPYMVVATPPQYRNAVDFLGHTFSHRFTDGTVRIQPYQVRMIDEDALANSAVGKVVVQWLPPSNGADHRLVVRVEDNVVVDAHYNGDGQLLS</sequence>
<comment type="caution">
    <text evidence="3">The sequence shown here is derived from an EMBL/GenBank/DDBJ whole genome shotgun (WGS) entry which is preliminary data.</text>
</comment>
<feature type="compositionally biased region" description="Polar residues" evidence="1">
    <location>
        <begin position="82"/>
        <end position="94"/>
    </location>
</feature>
<dbReference type="Proteomes" id="UP000465221">
    <property type="component" value="Unassembled WGS sequence"/>
</dbReference>
<evidence type="ECO:0000313" key="4">
    <source>
        <dbReference type="Proteomes" id="UP000465221"/>
    </source>
</evidence>
<name>A0A8H3NSA5_9EURO</name>
<evidence type="ECO:0000256" key="2">
    <source>
        <dbReference type="SAM" id="SignalP"/>
    </source>
</evidence>
<reference evidence="3 4" key="1">
    <citation type="submission" date="2020-01" db="EMBL/GenBank/DDBJ databases">
        <title>Draft genome sequence of Aspergillus udagawae IFM 46972.</title>
        <authorList>
            <person name="Takahashi H."/>
            <person name="Yaguchi T."/>
        </authorList>
    </citation>
    <scope>NUCLEOTIDE SEQUENCE [LARGE SCALE GENOMIC DNA]</scope>
    <source>
        <strain evidence="3 4">IFM 46972</strain>
    </source>
</reference>
<keyword evidence="2" id="KW-0732">Signal</keyword>
<evidence type="ECO:0000256" key="1">
    <source>
        <dbReference type="SAM" id="MobiDB-lite"/>
    </source>
</evidence>
<organism evidence="3 4">
    <name type="scientific">Aspergillus udagawae</name>
    <dbReference type="NCBI Taxonomy" id="91492"/>
    <lineage>
        <taxon>Eukaryota</taxon>
        <taxon>Fungi</taxon>
        <taxon>Dikarya</taxon>
        <taxon>Ascomycota</taxon>
        <taxon>Pezizomycotina</taxon>
        <taxon>Eurotiomycetes</taxon>
        <taxon>Eurotiomycetidae</taxon>
        <taxon>Eurotiales</taxon>
        <taxon>Aspergillaceae</taxon>
        <taxon>Aspergillus</taxon>
        <taxon>Aspergillus subgen. Fumigati</taxon>
    </lineage>
</organism>
<accession>A0A8H3NSA5</accession>
<feature type="chain" id="PRO_5034123756" evidence="2">
    <location>
        <begin position="26"/>
        <end position="296"/>
    </location>
</feature>
<feature type="signal peptide" evidence="2">
    <location>
        <begin position="1"/>
        <end position="25"/>
    </location>
</feature>
<dbReference type="EMBL" id="BLKC01000035">
    <property type="protein sequence ID" value="GFF38857.1"/>
    <property type="molecule type" value="Genomic_DNA"/>
</dbReference>